<evidence type="ECO:0000256" key="3">
    <source>
        <dbReference type="ARBA" id="ARBA00022695"/>
    </source>
</evidence>
<dbReference type="PROSITE" id="PS51027">
    <property type="entry name" value="INTEGRASE_DBD"/>
    <property type="match status" value="1"/>
</dbReference>
<evidence type="ECO:0000256" key="10">
    <source>
        <dbReference type="ARBA" id="ARBA00023125"/>
    </source>
</evidence>
<dbReference type="Gene3D" id="1.10.10.200">
    <property type="match status" value="1"/>
</dbReference>
<dbReference type="SUPFAM" id="SSF46919">
    <property type="entry name" value="N-terminal Zn binding domain of HIV integrase"/>
    <property type="match status" value="1"/>
</dbReference>
<evidence type="ECO:0000256" key="5">
    <source>
        <dbReference type="ARBA" id="ARBA00022723"/>
    </source>
</evidence>
<dbReference type="Proteomes" id="UP001145742">
    <property type="component" value="Unassembled WGS sequence"/>
</dbReference>
<dbReference type="PROSITE" id="PS50878">
    <property type="entry name" value="RT_POL"/>
    <property type="match status" value="1"/>
</dbReference>
<dbReference type="EMBL" id="WHWB01032259">
    <property type="protein sequence ID" value="KAJ7426276.1"/>
    <property type="molecule type" value="Genomic_DNA"/>
</dbReference>
<evidence type="ECO:0000256" key="2">
    <source>
        <dbReference type="ARBA" id="ARBA00022679"/>
    </source>
</evidence>
<keyword evidence="11" id="KW-0862">Zinc</keyword>
<dbReference type="Pfam" id="PF06817">
    <property type="entry name" value="RVT_thumb"/>
    <property type="match status" value="1"/>
</dbReference>
<evidence type="ECO:0000313" key="19">
    <source>
        <dbReference type="Proteomes" id="UP001145742"/>
    </source>
</evidence>
<keyword evidence="2" id="KW-0808">Transferase</keyword>
<dbReference type="Pfam" id="PF00665">
    <property type="entry name" value="rve"/>
    <property type="match status" value="1"/>
</dbReference>
<dbReference type="SUPFAM" id="SSF50122">
    <property type="entry name" value="DNA-binding domain of retroviral integrase"/>
    <property type="match status" value="1"/>
</dbReference>
<feature type="domain" description="RNase H type-1" evidence="15">
    <location>
        <begin position="367"/>
        <end position="502"/>
    </location>
</feature>
<dbReference type="InterPro" id="IPR002156">
    <property type="entry name" value="RNaseH_domain"/>
</dbReference>
<accession>A0ABQ9DQT2</accession>
<dbReference type="InterPro" id="IPR036862">
    <property type="entry name" value="Integrase_C_dom_sf_retrovir"/>
</dbReference>
<evidence type="ECO:0000256" key="7">
    <source>
        <dbReference type="ARBA" id="ARBA00022801"/>
    </source>
</evidence>
<dbReference type="SUPFAM" id="SSF56672">
    <property type="entry name" value="DNA/RNA polymerases"/>
    <property type="match status" value="1"/>
</dbReference>
<dbReference type="Gene3D" id="2.30.30.10">
    <property type="entry name" value="Integrase, C-terminal domain superfamily, retroviral"/>
    <property type="match status" value="1"/>
</dbReference>
<evidence type="ECO:0000256" key="12">
    <source>
        <dbReference type="PROSITE-ProRule" id="PRU00506"/>
    </source>
</evidence>
<evidence type="ECO:0000259" key="17">
    <source>
        <dbReference type="PROSITE" id="PS51027"/>
    </source>
</evidence>
<dbReference type="InterPro" id="IPR017856">
    <property type="entry name" value="Integrase-like_N"/>
</dbReference>
<feature type="domain" description="Integrase-type" evidence="13">
    <location>
        <begin position="510"/>
        <end position="551"/>
    </location>
</feature>
<dbReference type="InterPro" id="IPR001584">
    <property type="entry name" value="Integrase_cat-core"/>
</dbReference>
<sequence length="797" mass="89755">MGPLQSGLPSPALIPENWPIAIMDIKDSFFNIYLHPQDARRFAFTVPSLNAEEPAKRFHWAVLPQGMENSPTICQSVVAQILSPVRFLYPQVIIYHYMDDILLAAKTYAALQEVYNKGISTLMASGLEVAPEKTQTIAPWRYLGLLLSSRTFVPQRIQITNEIKTLNQLQTLLGNINWVRSYLGLSTNFLAPLFRLLKGDLDLSSPRVLTPEARDVLDKINQRVSSCQARRMRPGFPLALVVFRGQRQPYAVVGQVDITNKDFVLWEWIFLSFQFQKTITTLPEMLAKVCHKGRMRFWDLVGKDPDFLYLPLTKPQSHYFDVHIFDFQMVMADFSGKVLYHLPSIPFLQFLSVSQPRLKFMHARMPIPNARTVFTDGSGKTGKAVVAWAEGRKWLTDVHHVSGSSQLVELSAVLKAFSLFPQALNIVSDSAYVVGVVSCIENGYLKDISNQALFQMFSKLLSAVQCREYPFYIQHVRSHMDLPGPIFEGNRVADRATNSDLMVKVAPIPNKFEQAQISHKFFHQSAESLRKHFDLSVTQARAIVSTCSDCQKVTPVSQEGVNPWGLQPLDLWQADVTHVPQFGRLGFVHVSVDTCSGLLVATAHAGEKAKDGKRHFSSAFSIMGIPKQIKTDNGPAYVSSSMREFFSLWGIKHITGIPHSPQGQAIIERAHLTLKNMLTKQNNSAAGLSPQERLNKALYVLNFLNRIHEDHSPIERHFRVEKLKKGDAQVWFRDIATGEWVGPVPLLTWGRGHACVSTGSGPRWIPSRCVRFHQKDTLAGRVTAEEEETWGLTLLFG</sequence>
<evidence type="ECO:0000259" key="16">
    <source>
        <dbReference type="PROSITE" id="PS50994"/>
    </source>
</evidence>
<evidence type="ECO:0000313" key="18">
    <source>
        <dbReference type="EMBL" id="KAJ7426276.1"/>
    </source>
</evidence>
<evidence type="ECO:0000259" key="14">
    <source>
        <dbReference type="PROSITE" id="PS50878"/>
    </source>
</evidence>
<evidence type="ECO:0000256" key="9">
    <source>
        <dbReference type="ARBA" id="ARBA00022918"/>
    </source>
</evidence>
<keyword evidence="10" id="KW-0238">DNA-binding</keyword>
<keyword evidence="3" id="KW-0548">Nucleotidyltransferase</keyword>
<gene>
    <name evidence="18" type="ORF">WISP_17413</name>
</gene>
<dbReference type="Gene3D" id="3.30.70.270">
    <property type="match status" value="2"/>
</dbReference>
<dbReference type="Pfam" id="PF02022">
    <property type="entry name" value="Integrase_Zn"/>
    <property type="match status" value="1"/>
</dbReference>
<dbReference type="InterPro" id="IPR010661">
    <property type="entry name" value="RVT_thumb"/>
</dbReference>
<feature type="domain" description="Integrase catalytic" evidence="16">
    <location>
        <begin position="564"/>
        <end position="721"/>
    </location>
</feature>
<keyword evidence="19" id="KW-1185">Reference proteome</keyword>
<reference evidence="18" key="1">
    <citation type="submission" date="2019-10" db="EMBL/GenBank/DDBJ databases">
        <authorList>
            <person name="Soares A.E.R."/>
            <person name="Aleixo A."/>
            <person name="Schneider P."/>
            <person name="Miyaki C.Y."/>
            <person name="Schneider M.P."/>
            <person name="Mello C."/>
            <person name="Vasconcelos A.T.R."/>
        </authorList>
    </citation>
    <scope>NUCLEOTIDE SEQUENCE</scope>
    <source>
        <tissue evidence="18">Muscle</tissue>
    </source>
</reference>
<evidence type="ECO:0000259" key="15">
    <source>
        <dbReference type="PROSITE" id="PS50879"/>
    </source>
</evidence>
<dbReference type="Pfam" id="PF00078">
    <property type="entry name" value="RVT_1"/>
    <property type="match status" value="1"/>
</dbReference>
<dbReference type="Pfam" id="PF00552">
    <property type="entry name" value="IN_DBD_C"/>
    <property type="match status" value="1"/>
</dbReference>
<organism evidence="18 19">
    <name type="scientific">Willisornis vidua</name>
    <name type="common">Xingu scale-backed antbird</name>
    <dbReference type="NCBI Taxonomy" id="1566151"/>
    <lineage>
        <taxon>Eukaryota</taxon>
        <taxon>Metazoa</taxon>
        <taxon>Chordata</taxon>
        <taxon>Craniata</taxon>
        <taxon>Vertebrata</taxon>
        <taxon>Euteleostomi</taxon>
        <taxon>Archelosauria</taxon>
        <taxon>Archosauria</taxon>
        <taxon>Dinosauria</taxon>
        <taxon>Saurischia</taxon>
        <taxon>Theropoda</taxon>
        <taxon>Coelurosauria</taxon>
        <taxon>Aves</taxon>
        <taxon>Neognathae</taxon>
        <taxon>Neoaves</taxon>
        <taxon>Telluraves</taxon>
        <taxon>Australaves</taxon>
        <taxon>Passeriformes</taxon>
        <taxon>Thamnophilidae</taxon>
        <taxon>Willisornis</taxon>
    </lineage>
</organism>
<keyword evidence="5" id="KW-0479">Metal-binding</keyword>
<dbReference type="InterPro" id="IPR000477">
    <property type="entry name" value="RT_dom"/>
</dbReference>
<evidence type="ECO:0000256" key="4">
    <source>
        <dbReference type="ARBA" id="ARBA00022722"/>
    </source>
</evidence>
<comment type="caution">
    <text evidence="18">The sequence shown here is derived from an EMBL/GenBank/DDBJ whole genome shotgun (WGS) entry which is preliminary data.</text>
</comment>
<dbReference type="PROSITE" id="PS50994">
    <property type="entry name" value="INTEGRASE"/>
    <property type="match status" value="1"/>
</dbReference>
<dbReference type="InterPro" id="IPR043128">
    <property type="entry name" value="Rev_trsase/Diguanyl_cyclase"/>
</dbReference>
<dbReference type="InterPro" id="IPR001037">
    <property type="entry name" value="Integrase_C_retrovir"/>
</dbReference>
<dbReference type="InterPro" id="IPR036397">
    <property type="entry name" value="RNaseH_sf"/>
</dbReference>
<comment type="similarity">
    <text evidence="1">Belongs to the beta type-B retroviral polymerase family. HERV class-II K(HML-2) pol subfamily.</text>
</comment>
<dbReference type="SUPFAM" id="SSF53098">
    <property type="entry name" value="Ribonuclease H-like"/>
    <property type="match status" value="2"/>
</dbReference>
<feature type="domain" description="Reverse transcriptase" evidence="14">
    <location>
        <begin position="1"/>
        <end position="147"/>
    </location>
</feature>
<dbReference type="Pfam" id="PF00075">
    <property type="entry name" value="RNase_H"/>
    <property type="match status" value="1"/>
</dbReference>
<evidence type="ECO:0000259" key="13">
    <source>
        <dbReference type="PROSITE" id="PS50876"/>
    </source>
</evidence>
<keyword evidence="6" id="KW-0255">Endonuclease</keyword>
<dbReference type="InterPro" id="IPR012337">
    <property type="entry name" value="RNaseH-like_sf"/>
</dbReference>
<dbReference type="Gene3D" id="3.10.10.10">
    <property type="entry name" value="HIV Type 1 Reverse Transcriptase, subunit A, domain 1"/>
    <property type="match status" value="1"/>
</dbReference>
<dbReference type="PROSITE" id="PS50876">
    <property type="entry name" value="ZF_INTEGRASE"/>
    <property type="match status" value="1"/>
</dbReference>
<dbReference type="PROSITE" id="PS50879">
    <property type="entry name" value="RNASE_H_1"/>
    <property type="match status" value="1"/>
</dbReference>
<dbReference type="PANTHER" id="PTHR41694">
    <property type="entry name" value="ENDOGENOUS RETROVIRUS GROUP K MEMBER POL PROTEIN"/>
    <property type="match status" value="1"/>
</dbReference>
<dbReference type="InterPro" id="IPR003308">
    <property type="entry name" value="Integrase_Zn-bd_dom_N"/>
</dbReference>
<dbReference type="InterPro" id="IPR043502">
    <property type="entry name" value="DNA/RNA_pol_sf"/>
</dbReference>
<keyword evidence="4" id="KW-0540">Nuclease</keyword>
<name>A0ABQ9DQT2_9PASS</name>
<evidence type="ECO:0000256" key="1">
    <source>
        <dbReference type="ARBA" id="ARBA00010879"/>
    </source>
</evidence>
<evidence type="ECO:0000256" key="11">
    <source>
        <dbReference type="PROSITE-ProRule" id="PRU00450"/>
    </source>
</evidence>
<evidence type="ECO:0000256" key="6">
    <source>
        <dbReference type="ARBA" id="ARBA00022759"/>
    </source>
</evidence>
<proteinExistence type="inferred from homology"/>
<keyword evidence="7" id="KW-0378">Hydrolase</keyword>
<feature type="domain" description="Integrase-type" evidence="17">
    <location>
        <begin position="728"/>
        <end position="775"/>
    </location>
</feature>
<keyword evidence="8" id="KW-0229">DNA integration</keyword>
<evidence type="ECO:0000256" key="8">
    <source>
        <dbReference type="ARBA" id="ARBA00022908"/>
    </source>
</evidence>
<keyword evidence="11" id="KW-0863">Zinc-finger</keyword>
<keyword evidence="9" id="KW-0695">RNA-directed DNA polymerase</keyword>
<dbReference type="PANTHER" id="PTHR41694:SF3">
    <property type="entry name" value="RNA-DIRECTED DNA POLYMERASE-RELATED"/>
    <property type="match status" value="1"/>
</dbReference>
<protein>
    <submittedName>
        <fullName evidence="18">Endogenous retrovirus group K member 18 Pol protein-like protein</fullName>
    </submittedName>
</protein>
<feature type="DNA-binding region" description="Integrase-type" evidence="12">
    <location>
        <begin position="728"/>
        <end position="775"/>
    </location>
</feature>
<dbReference type="Gene3D" id="3.30.420.10">
    <property type="entry name" value="Ribonuclease H-like superfamily/Ribonuclease H"/>
    <property type="match status" value="2"/>
</dbReference>